<dbReference type="InterPro" id="IPR036390">
    <property type="entry name" value="WH_DNA-bd_sf"/>
</dbReference>
<sequence length="370" mass="44036">MHKSLKRYTKKTKEIKINKDVSEEMSNLKQLIKEKTNDINKDVAIEEEIKKDNGYDSMEDEIGKDKMYDNTEDAKTNIKKRKLIALSLTETSLLQSVPITTNYILPPQLRLLSKLYKALRAIQRFNSAKLLNIIFIKSKKCIEELVHRRIEESHFRQLKHIAKDVFHFEPVEIQHLNRMVSSFIIRCEIVDFDLMLVNYYKKEYNEFMKGRKEIEGRIDPEFVLKEIPEEDLFEDDKIKEDKIKQDKIKQDKIKQDKMKEDKFNVLPIKKEGSKNRLESILERIKEKEAKRRELFISSGVKEDFRSQIEMVFTTENKSTIKMTRIIELLNLFNGEPLIEKLCCENPKFKIKIINNEKYLIINKEEKAKQI</sequence>
<reference evidence="2 3" key="1">
    <citation type="submission" date="2019-01" db="EMBL/GenBank/DDBJ databases">
        <title>Genomes sequencing and comparative genomics of infectious freshwater microsporidia, Cucumispora dikerogammari and Thelohania contejeani.</title>
        <authorList>
            <person name="Cormier A."/>
            <person name="Giraud I."/>
            <person name="Wattier R."/>
            <person name="Teixeira M."/>
            <person name="Grandjean F."/>
            <person name="Rigaud T."/>
            <person name="Cordaux R."/>
        </authorList>
    </citation>
    <scope>NUCLEOTIDE SEQUENCE [LARGE SCALE GENOMIC DNA]</scope>
    <source>
        <strain evidence="2">T1</strain>
        <tissue evidence="2">Spores</tissue>
    </source>
</reference>
<evidence type="ECO:0000313" key="3">
    <source>
        <dbReference type="Proteomes" id="UP001516464"/>
    </source>
</evidence>
<dbReference type="InterPro" id="IPR014939">
    <property type="entry name" value="CDT1_Gemini-bd-like"/>
</dbReference>
<dbReference type="Pfam" id="PF08839">
    <property type="entry name" value="CDT1"/>
    <property type="match status" value="1"/>
</dbReference>
<protein>
    <recommendedName>
        <fullName evidence="1">CDT1 Geminin-binding domain-containing protein</fullName>
    </recommendedName>
</protein>
<keyword evidence="3" id="KW-1185">Reference proteome</keyword>
<evidence type="ECO:0000259" key="1">
    <source>
        <dbReference type="SMART" id="SM01075"/>
    </source>
</evidence>
<accession>A0ABQ7I0V6</accession>
<dbReference type="Proteomes" id="UP001516464">
    <property type="component" value="Unassembled WGS sequence"/>
</dbReference>
<dbReference type="SMART" id="SM01075">
    <property type="entry name" value="CDT1"/>
    <property type="match status" value="1"/>
</dbReference>
<gene>
    <name evidence="2" type="ORF">TCON_0718</name>
</gene>
<organism evidence="2 3">
    <name type="scientific">Astathelohania contejeani</name>
    <dbReference type="NCBI Taxonomy" id="164912"/>
    <lineage>
        <taxon>Eukaryota</taxon>
        <taxon>Fungi</taxon>
        <taxon>Fungi incertae sedis</taxon>
        <taxon>Microsporidia</taxon>
        <taxon>Astathelohaniidae</taxon>
        <taxon>Astathelohania</taxon>
    </lineage>
</organism>
<name>A0ABQ7I0V6_9MICR</name>
<dbReference type="SUPFAM" id="SSF46785">
    <property type="entry name" value="Winged helix' DNA-binding domain"/>
    <property type="match status" value="1"/>
</dbReference>
<evidence type="ECO:0000313" key="2">
    <source>
        <dbReference type="EMBL" id="KAF7684082.1"/>
    </source>
</evidence>
<feature type="domain" description="CDT1 Geminin-binding" evidence="1">
    <location>
        <begin position="105"/>
        <end position="234"/>
    </location>
</feature>
<proteinExistence type="predicted"/>
<comment type="caution">
    <text evidence="2">The sequence shown here is derived from an EMBL/GenBank/DDBJ whole genome shotgun (WGS) entry which is preliminary data.</text>
</comment>
<dbReference type="EMBL" id="SBIQ01000030">
    <property type="protein sequence ID" value="KAF7684082.1"/>
    <property type="molecule type" value="Genomic_DNA"/>
</dbReference>